<reference evidence="4" key="1">
    <citation type="journal article" date="2020" name="Stud. Mycol.">
        <title>101 Dothideomycetes genomes: a test case for predicting lifestyles and emergence of pathogens.</title>
        <authorList>
            <person name="Haridas S."/>
            <person name="Albert R."/>
            <person name="Binder M."/>
            <person name="Bloem J."/>
            <person name="Labutti K."/>
            <person name="Salamov A."/>
            <person name="Andreopoulos B."/>
            <person name="Baker S."/>
            <person name="Barry K."/>
            <person name="Bills G."/>
            <person name="Bluhm B."/>
            <person name="Cannon C."/>
            <person name="Castanera R."/>
            <person name="Culley D."/>
            <person name="Daum C."/>
            <person name="Ezra D."/>
            <person name="Gonzalez J."/>
            <person name="Henrissat B."/>
            <person name="Kuo A."/>
            <person name="Liang C."/>
            <person name="Lipzen A."/>
            <person name="Lutzoni F."/>
            <person name="Magnuson J."/>
            <person name="Mondo S."/>
            <person name="Nolan M."/>
            <person name="Ohm R."/>
            <person name="Pangilinan J."/>
            <person name="Park H.-J."/>
            <person name="Ramirez L."/>
            <person name="Alfaro M."/>
            <person name="Sun H."/>
            <person name="Tritt A."/>
            <person name="Yoshinaga Y."/>
            <person name="Zwiers L.-H."/>
            <person name="Turgeon B."/>
            <person name="Goodwin S."/>
            <person name="Spatafora J."/>
            <person name="Crous P."/>
            <person name="Grigoriev I."/>
        </authorList>
    </citation>
    <scope>NUCLEOTIDE SEQUENCE</scope>
    <source>
        <strain evidence="4">CBS 675.92</strain>
    </source>
</reference>
<dbReference type="InterPro" id="IPR020904">
    <property type="entry name" value="Sc_DH/Rdtase_CS"/>
</dbReference>
<evidence type="ECO:0000256" key="1">
    <source>
        <dbReference type="ARBA" id="ARBA00006484"/>
    </source>
</evidence>
<dbReference type="Gene3D" id="3.40.50.720">
    <property type="entry name" value="NAD(P)-binding Rossmann-like Domain"/>
    <property type="match status" value="1"/>
</dbReference>
<dbReference type="GO" id="GO:0016491">
    <property type="term" value="F:oxidoreductase activity"/>
    <property type="evidence" value="ECO:0007669"/>
    <property type="project" value="UniProtKB-KW"/>
</dbReference>
<dbReference type="InterPro" id="IPR002347">
    <property type="entry name" value="SDR_fam"/>
</dbReference>
<dbReference type="Proteomes" id="UP000800035">
    <property type="component" value="Unassembled WGS sequence"/>
</dbReference>
<evidence type="ECO:0000313" key="5">
    <source>
        <dbReference type="Proteomes" id="UP000800035"/>
    </source>
</evidence>
<evidence type="ECO:0000313" key="4">
    <source>
        <dbReference type="EMBL" id="KAF1957215.1"/>
    </source>
</evidence>
<dbReference type="PANTHER" id="PTHR43669:SF11">
    <property type="entry name" value="SHORT-CHAIN DEHYDROGENASE_OXIDOREDUCTASE"/>
    <property type="match status" value="1"/>
</dbReference>
<dbReference type="PRINTS" id="PR00081">
    <property type="entry name" value="GDHRDH"/>
</dbReference>
<dbReference type="OrthoDB" id="37659at2759"/>
<dbReference type="EMBL" id="ML976990">
    <property type="protein sequence ID" value="KAF1957215.1"/>
    <property type="molecule type" value="Genomic_DNA"/>
</dbReference>
<evidence type="ECO:0000256" key="2">
    <source>
        <dbReference type="ARBA" id="ARBA00022857"/>
    </source>
</evidence>
<dbReference type="PROSITE" id="PS00061">
    <property type="entry name" value="ADH_SHORT"/>
    <property type="match status" value="1"/>
</dbReference>
<dbReference type="SUPFAM" id="SSF51735">
    <property type="entry name" value="NAD(P)-binding Rossmann-fold domains"/>
    <property type="match status" value="1"/>
</dbReference>
<name>A0A6A5TX44_9PLEO</name>
<protein>
    <submittedName>
        <fullName evidence="4">Short-chain dehydrogenase/ reductase-like protein</fullName>
    </submittedName>
</protein>
<sequence length="265" mass="29680">MSFKYNKVLVIGATSGIGLAYAEKVVEAGKHVIVVGRRKENLDAFVDKQGKDKATAIAFDITKLSEIPKFAGDVTSKHPDLDCVIINSGIQRGFDFTKPETVDLDVFEQEFLTNYTAYIHLTKAFLPHFQKQEKETALMYTSSGLALLPLVKRLGYSATKAALHHFLLALREQMKAGPGNVKIVEIFPPAVQTELHDEKHQPDIKNGRQIGMPLAEFTEDSWAKIVRGDEQVPVGFVVQAFEAFEKKRQEGFRHMIEMEKQMGSN</sequence>
<gene>
    <name evidence="4" type="ORF">CC80DRAFT_492012</name>
</gene>
<comment type="similarity">
    <text evidence="1">Belongs to the short-chain dehydrogenases/reductases (SDR) family.</text>
</comment>
<keyword evidence="3" id="KW-0560">Oxidoreductase</keyword>
<keyword evidence="5" id="KW-1185">Reference proteome</keyword>
<accession>A0A6A5TX44</accession>
<evidence type="ECO:0000256" key="3">
    <source>
        <dbReference type="ARBA" id="ARBA00023002"/>
    </source>
</evidence>
<dbReference type="InterPro" id="IPR036291">
    <property type="entry name" value="NAD(P)-bd_dom_sf"/>
</dbReference>
<dbReference type="PANTHER" id="PTHR43669">
    <property type="entry name" value="5-KETO-D-GLUCONATE 5-REDUCTASE"/>
    <property type="match status" value="1"/>
</dbReference>
<proteinExistence type="inferred from homology"/>
<organism evidence="4 5">
    <name type="scientific">Byssothecium circinans</name>
    <dbReference type="NCBI Taxonomy" id="147558"/>
    <lineage>
        <taxon>Eukaryota</taxon>
        <taxon>Fungi</taxon>
        <taxon>Dikarya</taxon>
        <taxon>Ascomycota</taxon>
        <taxon>Pezizomycotina</taxon>
        <taxon>Dothideomycetes</taxon>
        <taxon>Pleosporomycetidae</taxon>
        <taxon>Pleosporales</taxon>
        <taxon>Massarineae</taxon>
        <taxon>Massarinaceae</taxon>
        <taxon>Byssothecium</taxon>
    </lineage>
</organism>
<dbReference type="Pfam" id="PF00106">
    <property type="entry name" value="adh_short"/>
    <property type="match status" value="1"/>
</dbReference>
<dbReference type="AlphaFoldDB" id="A0A6A5TX44"/>
<keyword evidence="2" id="KW-0521">NADP</keyword>